<accession>A0AAV7IIX1</accession>
<dbReference type="AlphaFoldDB" id="A0AAV7IIX1"/>
<keyword evidence="1" id="KW-0732">Signal</keyword>
<evidence type="ECO:0000313" key="3">
    <source>
        <dbReference type="Proteomes" id="UP000826195"/>
    </source>
</evidence>
<feature type="signal peptide" evidence="1">
    <location>
        <begin position="1"/>
        <end position="19"/>
    </location>
</feature>
<feature type="chain" id="PRO_5043372650" evidence="1">
    <location>
        <begin position="20"/>
        <end position="90"/>
    </location>
</feature>
<organism evidence="2 3">
    <name type="scientific">Cotesia glomerata</name>
    <name type="common">Lepidopteran parasitic wasp</name>
    <name type="synonym">Apanteles glomeratus</name>
    <dbReference type="NCBI Taxonomy" id="32391"/>
    <lineage>
        <taxon>Eukaryota</taxon>
        <taxon>Metazoa</taxon>
        <taxon>Ecdysozoa</taxon>
        <taxon>Arthropoda</taxon>
        <taxon>Hexapoda</taxon>
        <taxon>Insecta</taxon>
        <taxon>Pterygota</taxon>
        <taxon>Neoptera</taxon>
        <taxon>Endopterygota</taxon>
        <taxon>Hymenoptera</taxon>
        <taxon>Apocrita</taxon>
        <taxon>Ichneumonoidea</taxon>
        <taxon>Braconidae</taxon>
        <taxon>Microgastrinae</taxon>
        <taxon>Cotesia</taxon>
    </lineage>
</organism>
<evidence type="ECO:0000313" key="2">
    <source>
        <dbReference type="EMBL" id="KAH0551906.1"/>
    </source>
</evidence>
<gene>
    <name evidence="2" type="ORF">KQX54_002861</name>
</gene>
<dbReference type="EMBL" id="JAHXZJ010001492">
    <property type="protein sequence ID" value="KAH0551906.1"/>
    <property type="molecule type" value="Genomic_DNA"/>
</dbReference>
<protein>
    <submittedName>
        <fullName evidence="2">Uncharacterized protein</fullName>
    </submittedName>
</protein>
<evidence type="ECO:0000256" key="1">
    <source>
        <dbReference type="SAM" id="SignalP"/>
    </source>
</evidence>
<sequence length="90" mass="9892">MVIIIGLLLLLQAIKDVGGEKHNNGYDSTKDGEFAHCVFPDGALVVSGIWLAPGRNKEKIVGDCRAKLYEIGENQRTREPPQTIWSIALC</sequence>
<comment type="caution">
    <text evidence="2">The sequence shown here is derived from an EMBL/GenBank/DDBJ whole genome shotgun (WGS) entry which is preliminary data.</text>
</comment>
<keyword evidence="3" id="KW-1185">Reference proteome</keyword>
<name>A0AAV7IIX1_COTGL</name>
<dbReference type="Proteomes" id="UP000826195">
    <property type="component" value="Unassembled WGS sequence"/>
</dbReference>
<proteinExistence type="predicted"/>
<reference evidence="2 3" key="1">
    <citation type="journal article" date="2021" name="J. Hered.">
        <title>A chromosome-level genome assembly of the parasitoid wasp, Cotesia glomerata (Hymenoptera: Braconidae).</title>
        <authorList>
            <person name="Pinto B.J."/>
            <person name="Weis J.J."/>
            <person name="Gamble T."/>
            <person name="Ode P.J."/>
            <person name="Paul R."/>
            <person name="Zaspel J.M."/>
        </authorList>
    </citation>
    <scope>NUCLEOTIDE SEQUENCE [LARGE SCALE GENOMIC DNA]</scope>
    <source>
        <strain evidence="2">CgM1</strain>
    </source>
</reference>